<dbReference type="InterPro" id="IPR000182">
    <property type="entry name" value="GNAT_dom"/>
</dbReference>
<accession>A0A2U3AJ89</accession>
<dbReference type="PROSITE" id="PS51186">
    <property type="entry name" value="GNAT"/>
    <property type="match status" value="1"/>
</dbReference>
<name>A0A2U3AJ89_9BACL</name>
<sequence length="174" mass="20003">MFPTISTERLNLRELQPEDALDVLTCFSNEDVLRYYGQRPLTSMEQVKDILVNFATDFKRKKGVKWGIEVHGQHRIIGTIGFQEWSLEHKRADISYALFPEFWGEGYANEAVKAAINYGFDEMELTRIGAIVLVGNEASSHILKKQGFQLEGILQNYMYQNDQPFDAEIYAITT</sequence>
<dbReference type="Gene3D" id="3.40.630.30">
    <property type="match status" value="1"/>
</dbReference>
<dbReference type="GO" id="GO:0008999">
    <property type="term" value="F:protein-N-terminal-alanine acetyltransferase activity"/>
    <property type="evidence" value="ECO:0007669"/>
    <property type="project" value="TreeGrafter"/>
</dbReference>
<dbReference type="OrthoDB" id="9811523at2"/>
<dbReference type="GO" id="GO:0005737">
    <property type="term" value="C:cytoplasm"/>
    <property type="evidence" value="ECO:0007669"/>
    <property type="project" value="TreeGrafter"/>
</dbReference>
<evidence type="ECO:0000259" key="1">
    <source>
        <dbReference type="PROSITE" id="PS51186"/>
    </source>
</evidence>
<dbReference type="EMBL" id="QFVR01000020">
    <property type="protein sequence ID" value="PWI24541.1"/>
    <property type="molecule type" value="Genomic_DNA"/>
</dbReference>
<feature type="domain" description="N-acetyltransferase" evidence="1">
    <location>
        <begin position="10"/>
        <end position="166"/>
    </location>
</feature>
<gene>
    <name evidence="2" type="ORF">DEX24_13190</name>
</gene>
<dbReference type="InterPro" id="IPR016181">
    <property type="entry name" value="Acyl_CoA_acyltransferase"/>
</dbReference>
<protein>
    <submittedName>
        <fullName evidence="2">GNAT family N-acetyltransferase</fullName>
    </submittedName>
</protein>
<evidence type="ECO:0000313" key="2">
    <source>
        <dbReference type="EMBL" id="PWI24541.1"/>
    </source>
</evidence>
<dbReference type="Pfam" id="PF13302">
    <property type="entry name" value="Acetyltransf_3"/>
    <property type="match status" value="1"/>
</dbReference>
<reference evidence="2 3" key="1">
    <citation type="submission" date="2018-05" db="EMBL/GenBank/DDBJ databases">
        <title>Kurthia sibirica genome sequence.</title>
        <authorList>
            <person name="Maclea K.S."/>
            <person name="Goen A.E."/>
        </authorList>
    </citation>
    <scope>NUCLEOTIDE SEQUENCE [LARGE SCALE GENOMIC DNA]</scope>
    <source>
        <strain evidence="2 3">ATCC 49154</strain>
    </source>
</reference>
<proteinExistence type="predicted"/>
<evidence type="ECO:0000313" key="3">
    <source>
        <dbReference type="Proteomes" id="UP000245938"/>
    </source>
</evidence>
<dbReference type="InterPro" id="IPR051531">
    <property type="entry name" value="N-acetyltransferase"/>
</dbReference>
<keyword evidence="2" id="KW-0808">Transferase</keyword>
<comment type="caution">
    <text evidence="2">The sequence shown here is derived from an EMBL/GenBank/DDBJ whole genome shotgun (WGS) entry which is preliminary data.</text>
</comment>
<dbReference type="CDD" id="cd04301">
    <property type="entry name" value="NAT_SF"/>
    <property type="match status" value="1"/>
</dbReference>
<organism evidence="2 3">
    <name type="scientific">Kurthia sibirica</name>
    <dbReference type="NCBI Taxonomy" id="202750"/>
    <lineage>
        <taxon>Bacteria</taxon>
        <taxon>Bacillati</taxon>
        <taxon>Bacillota</taxon>
        <taxon>Bacilli</taxon>
        <taxon>Bacillales</taxon>
        <taxon>Caryophanaceae</taxon>
        <taxon>Kurthia</taxon>
    </lineage>
</organism>
<dbReference type="SUPFAM" id="SSF55729">
    <property type="entry name" value="Acyl-CoA N-acyltransferases (Nat)"/>
    <property type="match status" value="1"/>
</dbReference>
<keyword evidence="3" id="KW-1185">Reference proteome</keyword>
<dbReference type="PANTHER" id="PTHR43792:SF9">
    <property type="entry name" value="RIBOSOMAL-PROTEIN-ALANINE ACETYLTRANSFERASE"/>
    <property type="match status" value="1"/>
</dbReference>
<dbReference type="AlphaFoldDB" id="A0A2U3AJ89"/>
<dbReference type="Proteomes" id="UP000245938">
    <property type="component" value="Unassembled WGS sequence"/>
</dbReference>
<dbReference type="PANTHER" id="PTHR43792">
    <property type="entry name" value="GNAT FAMILY, PUTATIVE (AFU_ORTHOLOGUE AFUA_3G00765)-RELATED-RELATED"/>
    <property type="match status" value="1"/>
</dbReference>
<dbReference type="RefSeq" id="WP_109306882.1">
    <property type="nucleotide sequence ID" value="NZ_BJUF01000011.1"/>
</dbReference>